<evidence type="ECO:0000256" key="1">
    <source>
        <dbReference type="ARBA" id="ARBA00022448"/>
    </source>
</evidence>
<dbReference type="KEGG" id="eha:Ethha_2222"/>
<dbReference type="PANTHER" id="PTHR42781">
    <property type="entry name" value="SPERMIDINE/PUTRESCINE IMPORT ATP-BINDING PROTEIN POTA"/>
    <property type="match status" value="1"/>
</dbReference>
<dbReference type="GO" id="GO:0015418">
    <property type="term" value="F:ABC-type quaternary ammonium compound transporting activity"/>
    <property type="evidence" value="ECO:0007669"/>
    <property type="project" value="UniProtKB-EC"/>
</dbReference>
<protein>
    <recommendedName>
        <fullName evidence="4">ABC-type quaternary amine transporter</fullName>
        <ecNumber evidence="4">7.6.2.9</ecNumber>
    </recommendedName>
</protein>
<keyword evidence="1" id="KW-0813">Transport</keyword>
<evidence type="ECO:0000256" key="2">
    <source>
        <dbReference type="ARBA" id="ARBA00022741"/>
    </source>
</evidence>
<dbReference type="InterPro" id="IPR017871">
    <property type="entry name" value="ABC_transporter-like_CS"/>
</dbReference>
<dbReference type="InterPro" id="IPR050093">
    <property type="entry name" value="ABC_SmlMolc_Importer"/>
</dbReference>
<dbReference type="EMBL" id="CP002400">
    <property type="protein sequence ID" value="ADU27737.1"/>
    <property type="molecule type" value="Genomic_DNA"/>
</dbReference>
<dbReference type="InterPro" id="IPR003439">
    <property type="entry name" value="ABC_transporter-like_ATP-bd"/>
</dbReference>
<dbReference type="InterPro" id="IPR003593">
    <property type="entry name" value="AAA+_ATPase"/>
</dbReference>
<dbReference type="PANTHER" id="PTHR42781:SF4">
    <property type="entry name" value="SPERMIDINE_PUTRESCINE IMPORT ATP-BINDING PROTEIN POTA"/>
    <property type="match status" value="1"/>
</dbReference>
<organism evidence="6 7">
    <name type="scientific">Ethanoligenens harbinense (strain DSM 18485 / JCM 12961 / CGMCC 1.5033 / YUAN-3)</name>
    <dbReference type="NCBI Taxonomy" id="663278"/>
    <lineage>
        <taxon>Bacteria</taxon>
        <taxon>Bacillati</taxon>
        <taxon>Bacillota</taxon>
        <taxon>Clostridia</taxon>
        <taxon>Eubacteriales</taxon>
        <taxon>Oscillospiraceae</taxon>
        <taxon>Ethanoligenens</taxon>
    </lineage>
</organism>
<dbReference type="SUPFAM" id="SSF52540">
    <property type="entry name" value="P-loop containing nucleoside triphosphate hydrolases"/>
    <property type="match status" value="1"/>
</dbReference>
<dbReference type="Gene3D" id="3.40.50.300">
    <property type="entry name" value="P-loop containing nucleotide triphosphate hydrolases"/>
    <property type="match status" value="1"/>
</dbReference>
<dbReference type="AlphaFoldDB" id="E6U4D0"/>
<feature type="domain" description="ABC transporter" evidence="5">
    <location>
        <begin position="7"/>
        <end position="237"/>
    </location>
</feature>
<dbReference type="EC" id="7.6.2.9" evidence="4"/>
<dbReference type="SUPFAM" id="SSF50331">
    <property type="entry name" value="MOP-like"/>
    <property type="match status" value="1"/>
</dbReference>
<dbReference type="InterPro" id="IPR027417">
    <property type="entry name" value="P-loop_NTPase"/>
</dbReference>
<dbReference type="GO" id="GO:0016887">
    <property type="term" value="F:ATP hydrolysis activity"/>
    <property type="evidence" value="ECO:0007669"/>
    <property type="project" value="InterPro"/>
</dbReference>
<dbReference type="eggNOG" id="COG3842">
    <property type="taxonomic scope" value="Bacteria"/>
</dbReference>
<evidence type="ECO:0000313" key="7">
    <source>
        <dbReference type="Proteomes" id="UP000001551"/>
    </source>
</evidence>
<reference evidence="6 7" key="1">
    <citation type="submission" date="2010-12" db="EMBL/GenBank/DDBJ databases">
        <title>Complete sequence of Ethanoligenens harbinense YUAN-3.</title>
        <authorList>
            <person name="Lucas S."/>
            <person name="Copeland A."/>
            <person name="Lapidus A."/>
            <person name="Cheng J.-F."/>
            <person name="Bruce D."/>
            <person name="Goodwin L."/>
            <person name="Pitluck S."/>
            <person name="Chertkov O."/>
            <person name="Misra M."/>
            <person name="Detter J.C."/>
            <person name="Han C."/>
            <person name="Tapia R."/>
            <person name="Land M."/>
            <person name="Hauser L."/>
            <person name="Jeffries C."/>
            <person name="Kyrpides N."/>
            <person name="Ivanova N."/>
            <person name="Mikhailova N."/>
            <person name="Wang A."/>
            <person name="Mouttaki H."/>
            <person name="He Z."/>
            <person name="Zhou J."/>
            <person name="Hemme C.L."/>
            <person name="Woyke T."/>
        </authorList>
    </citation>
    <scope>NUCLEOTIDE SEQUENCE [LARGE SCALE GENOMIC DNA]</scope>
    <source>
        <strain evidence="7">DSM 18485 / JCM 12961 / CGMCC 1.5033 / YUAN-3</strain>
    </source>
</reference>
<evidence type="ECO:0000256" key="4">
    <source>
        <dbReference type="ARBA" id="ARBA00066388"/>
    </source>
</evidence>
<evidence type="ECO:0000313" key="6">
    <source>
        <dbReference type="EMBL" id="ADU27737.1"/>
    </source>
</evidence>
<dbReference type="STRING" id="663278.Ethha_2222"/>
<name>E6U4D0_ETHHY</name>
<sequence>MDVQTAVGLHNVSKRFNGIPVLENVTIEMQKGKFITLLGPSGCGKTTLLRLIAGFYEPDAGEIRIEGKKVNDLPPSKRDTPLVFQDYALFPHMTVVENVSYGLRIAKTGRDEIQRKVGEMLRVFNLEGLENRFPKQLSGGQQQRVAFARALVMGSDILLLDEPLSNLDAKLRIDVREELKAIQKRFGITMVYVTHDQEEALAISDTIIVMNKGKVMQTGSPQKIYRRPANRLVADFVGCANFIKGTVVPSSESELAVRAGNALIRVPAGQSGRHPGENVTLLLRPEGITLRPLDGQENPGGEPAENDVWGTVVDSSFLGRVARYRIEALETTFTVDDPDFSIDMNDRKRVLLHLDHKNIYLIPEAAS</sequence>
<dbReference type="GO" id="GO:0005524">
    <property type="term" value="F:ATP binding"/>
    <property type="evidence" value="ECO:0007669"/>
    <property type="project" value="UniProtKB-KW"/>
</dbReference>
<accession>E6U4D0</accession>
<dbReference type="PROSITE" id="PS00211">
    <property type="entry name" value="ABC_TRANSPORTER_1"/>
    <property type="match status" value="1"/>
</dbReference>
<keyword evidence="7" id="KW-1185">Reference proteome</keyword>
<proteinExistence type="predicted"/>
<dbReference type="InterPro" id="IPR008995">
    <property type="entry name" value="Mo/tungstate-bd_C_term_dom"/>
</dbReference>
<dbReference type="FunFam" id="3.40.50.300:FF:000425">
    <property type="entry name" value="Probable ABC transporter, ATP-binding subunit"/>
    <property type="match status" value="1"/>
</dbReference>
<evidence type="ECO:0000256" key="3">
    <source>
        <dbReference type="ARBA" id="ARBA00022840"/>
    </source>
</evidence>
<dbReference type="HOGENOM" id="CLU_000604_1_1_9"/>
<dbReference type="Gene3D" id="2.40.50.100">
    <property type="match status" value="1"/>
</dbReference>
<dbReference type="Pfam" id="PF00005">
    <property type="entry name" value="ABC_tran"/>
    <property type="match status" value="1"/>
</dbReference>
<dbReference type="RefSeq" id="WP_013486085.1">
    <property type="nucleotide sequence ID" value="NC_014828.1"/>
</dbReference>
<gene>
    <name evidence="6" type="ordered locus">Ethha_2222</name>
</gene>
<keyword evidence="2" id="KW-0547">Nucleotide-binding</keyword>
<keyword evidence="3" id="KW-0067">ATP-binding</keyword>
<dbReference type="Proteomes" id="UP000001551">
    <property type="component" value="Chromosome"/>
</dbReference>
<dbReference type="PROSITE" id="PS50893">
    <property type="entry name" value="ABC_TRANSPORTER_2"/>
    <property type="match status" value="1"/>
</dbReference>
<evidence type="ECO:0000259" key="5">
    <source>
        <dbReference type="PROSITE" id="PS50893"/>
    </source>
</evidence>
<dbReference type="SMART" id="SM00382">
    <property type="entry name" value="AAA"/>
    <property type="match status" value="1"/>
</dbReference>